<evidence type="ECO:0000259" key="1">
    <source>
        <dbReference type="Pfam" id="PF01797"/>
    </source>
</evidence>
<dbReference type="GO" id="GO:0006313">
    <property type="term" value="P:DNA transposition"/>
    <property type="evidence" value="ECO:0007669"/>
    <property type="project" value="InterPro"/>
</dbReference>
<dbReference type="Pfam" id="PF01797">
    <property type="entry name" value="Y1_Tnp"/>
    <property type="match status" value="1"/>
</dbReference>
<dbReference type="InterPro" id="IPR002686">
    <property type="entry name" value="Transposase_17"/>
</dbReference>
<dbReference type="SUPFAM" id="SSF143422">
    <property type="entry name" value="Transposase IS200-like"/>
    <property type="match status" value="1"/>
</dbReference>
<dbReference type="AlphaFoldDB" id="A0A0F9ZUW4"/>
<dbReference type="Gene3D" id="3.30.70.1290">
    <property type="entry name" value="Transposase IS200-like"/>
    <property type="match status" value="1"/>
</dbReference>
<name>A0A0F9ZUW4_9BACT</name>
<dbReference type="PANTHER" id="PTHR34322:SF2">
    <property type="entry name" value="TRANSPOSASE IS200-LIKE DOMAIN-CONTAINING PROTEIN"/>
    <property type="match status" value="1"/>
</dbReference>
<organism evidence="2 3">
    <name type="scientific">Candidatus Woesebacteria bacterium GW2011_GWA2_33_28</name>
    <dbReference type="NCBI Taxonomy" id="1618561"/>
    <lineage>
        <taxon>Bacteria</taxon>
        <taxon>Candidatus Woeseibacteriota</taxon>
    </lineage>
</organism>
<dbReference type="InterPro" id="IPR036515">
    <property type="entry name" value="Transposase_17_sf"/>
</dbReference>
<dbReference type="GO" id="GO:0003677">
    <property type="term" value="F:DNA binding"/>
    <property type="evidence" value="ECO:0007669"/>
    <property type="project" value="InterPro"/>
</dbReference>
<sequence>MPNHFHLLIKQIDKNSIKKFTQSLFTRYSMYFNKKYKRVGKLFQSAYKATNVIDKEHLLYVSKYIHLNPIADSSGIVDGKKLINFHSSYSDYLKLTNTIWLDKNIIFREFNKSSYIKYHKITSYKQFVEKYKQDMPQYEILL</sequence>
<dbReference type="PANTHER" id="PTHR34322">
    <property type="entry name" value="TRANSPOSASE, Y1_TNP DOMAIN-CONTAINING"/>
    <property type="match status" value="1"/>
</dbReference>
<proteinExistence type="predicted"/>
<evidence type="ECO:0000313" key="3">
    <source>
        <dbReference type="Proteomes" id="UP000033995"/>
    </source>
</evidence>
<accession>A0A0F9ZUW4</accession>
<comment type="caution">
    <text evidence="2">The sequence shown here is derived from an EMBL/GenBank/DDBJ whole genome shotgun (WGS) entry which is preliminary data.</text>
</comment>
<protein>
    <submittedName>
        <fullName evidence="2">Transposase IS200-family protein</fullName>
    </submittedName>
</protein>
<reference evidence="2 3" key="1">
    <citation type="journal article" date="2015" name="Nature">
        <title>rRNA introns, odd ribosomes, and small enigmatic genomes across a large radiation of phyla.</title>
        <authorList>
            <person name="Brown C.T."/>
            <person name="Hug L.A."/>
            <person name="Thomas B.C."/>
            <person name="Sharon I."/>
            <person name="Castelle C.J."/>
            <person name="Singh A."/>
            <person name="Wilkins M.J."/>
            <person name="Williams K.H."/>
            <person name="Banfield J.F."/>
        </authorList>
    </citation>
    <scope>NUCLEOTIDE SEQUENCE [LARGE SCALE GENOMIC DNA]</scope>
</reference>
<dbReference type="EMBL" id="LBOZ01000002">
    <property type="protein sequence ID" value="KKP48039.1"/>
    <property type="molecule type" value="Genomic_DNA"/>
</dbReference>
<dbReference type="GO" id="GO:0004803">
    <property type="term" value="F:transposase activity"/>
    <property type="evidence" value="ECO:0007669"/>
    <property type="project" value="InterPro"/>
</dbReference>
<feature type="domain" description="Transposase IS200-like" evidence="1">
    <location>
        <begin position="1"/>
        <end position="66"/>
    </location>
</feature>
<gene>
    <name evidence="2" type="ORF">UR38_C0002G0142</name>
</gene>
<evidence type="ECO:0000313" key="2">
    <source>
        <dbReference type="EMBL" id="KKP48039.1"/>
    </source>
</evidence>
<dbReference type="Proteomes" id="UP000033995">
    <property type="component" value="Unassembled WGS sequence"/>
</dbReference>